<dbReference type="SMART" id="SM00354">
    <property type="entry name" value="HTH_LACI"/>
    <property type="match status" value="1"/>
</dbReference>
<dbReference type="InterPro" id="IPR010982">
    <property type="entry name" value="Lambda_DNA-bd_dom_sf"/>
</dbReference>
<dbReference type="GO" id="GO:0003700">
    <property type="term" value="F:DNA-binding transcription factor activity"/>
    <property type="evidence" value="ECO:0007669"/>
    <property type="project" value="TreeGrafter"/>
</dbReference>
<name>A0A5B8W499_9SPHI</name>
<dbReference type="CDD" id="cd01392">
    <property type="entry name" value="HTH_LacI"/>
    <property type="match status" value="1"/>
</dbReference>
<dbReference type="Pfam" id="PF00356">
    <property type="entry name" value="LacI"/>
    <property type="match status" value="1"/>
</dbReference>
<protein>
    <submittedName>
        <fullName evidence="6">LacI family transcriptional regulator</fullName>
    </submittedName>
</protein>
<proteinExistence type="predicted"/>
<dbReference type="PANTHER" id="PTHR30146:SF148">
    <property type="entry name" value="HTH-TYPE TRANSCRIPTIONAL REPRESSOR PURR-RELATED"/>
    <property type="match status" value="1"/>
</dbReference>
<dbReference type="AlphaFoldDB" id="A0A5B8W499"/>
<dbReference type="InterPro" id="IPR046335">
    <property type="entry name" value="LacI/GalR-like_sensor"/>
</dbReference>
<dbReference type="SUPFAM" id="SSF53822">
    <property type="entry name" value="Periplasmic binding protein-like I"/>
    <property type="match status" value="1"/>
</dbReference>
<accession>A0A5B8W499</accession>
<evidence type="ECO:0000313" key="6">
    <source>
        <dbReference type="EMBL" id="QEC78631.1"/>
    </source>
</evidence>
<dbReference type="Gene3D" id="3.40.50.2300">
    <property type="match status" value="2"/>
</dbReference>
<dbReference type="SUPFAM" id="SSF47413">
    <property type="entry name" value="lambda repressor-like DNA-binding domains"/>
    <property type="match status" value="1"/>
</dbReference>
<dbReference type="PROSITE" id="PS50932">
    <property type="entry name" value="HTH_LACI_2"/>
    <property type="match status" value="1"/>
</dbReference>
<gene>
    <name evidence="6" type="ORF">FSB76_22780</name>
</gene>
<keyword evidence="3" id="KW-0238">DNA-binding</keyword>
<dbReference type="Gene3D" id="1.10.260.40">
    <property type="entry name" value="lambda repressor-like DNA-binding domains"/>
    <property type="match status" value="1"/>
</dbReference>
<evidence type="ECO:0000259" key="5">
    <source>
        <dbReference type="PROSITE" id="PS50932"/>
    </source>
</evidence>
<dbReference type="InterPro" id="IPR028082">
    <property type="entry name" value="Peripla_BP_I"/>
</dbReference>
<evidence type="ECO:0000256" key="1">
    <source>
        <dbReference type="ARBA" id="ARBA00022491"/>
    </source>
</evidence>
<sequence length="345" mass="38309">MMKKLVIKDIAEQLQVSKSTISFVLNGKARQHGISIKLENKILKYVEKVGYQPSRIAVGLSTGKSKTIGMLVEDISDPFFSSIARVVERSALSSGYRVIYGSTENDTVQAIDLLQAFRNHNVDGYIIAPPPGTENYIRELVADGFPVVVFDRDVPGLDCDKVLIDNFNGALQAVEHLVDRQFKNIAMVTLLSKQNQMEERANGYLKALNDSGLVQRIKQIPYDLEKSKCVEQIRRFLAGQKAIDAVFFSTNYLALGGIEAIRQLGLQVARDIGIVVFDDNTNFELFSPPISAVAQPVKQIGEQVTEIMLSRLQSNTPAAFQRIVLKTNFIARESTLSQPLKANVF</sequence>
<dbReference type="Pfam" id="PF13377">
    <property type="entry name" value="Peripla_BP_3"/>
    <property type="match status" value="1"/>
</dbReference>
<organism evidence="6 7">
    <name type="scientific">Mucilaginibacter ginsenosidivorax</name>
    <dbReference type="NCBI Taxonomy" id="862126"/>
    <lineage>
        <taxon>Bacteria</taxon>
        <taxon>Pseudomonadati</taxon>
        <taxon>Bacteroidota</taxon>
        <taxon>Sphingobacteriia</taxon>
        <taxon>Sphingobacteriales</taxon>
        <taxon>Sphingobacteriaceae</taxon>
        <taxon>Mucilaginibacter</taxon>
    </lineage>
</organism>
<keyword evidence="2" id="KW-0805">Transcription regulation</keyword>
<keyword evidence="4" id="KW-0804">Transcription</keyword>
<dbReference type="OrthoDB" id="9803256at2"/>
<dbReference type="CDD" id="cd19977">
    <property type="entry name" value="PBP1_EndR-like"/>
    <property type="match status" value="1"/>
</dbReference>
<keyword evidence="1" id="KW-0678">Repressor</keyword>
<reference evidence="6 7" key="1">
    <citation type="journal article" date="2013" name="J. Microbiol.">
        <title>Mucilaginibacter ginsenosidivorax sp. nov., with ginsenoside converting activity isolated from sediment.</title>
        <authorList>
            <person name="Kim J.K."/>
            <person name="Choi T.E."/>
            <person name="Liu Q.M."/>
            <person name="Park H.Y."/>
            <person name="Yi T.H."/>
            <person name="Yoon M.H."/>
            <person name="Kim S.C."/>
            <person name="Im W.T."/>
        </authorList>
    </citation>
    <scope>NUCLEOTIDE SEQUENCE [LARGE SCALE GENOMIC DNA]</scope>
    <source>
        <strain evidence="6 7">KHI28</strain>
    </source>
</reference>
<dbReference type="Proteomes" id="UP000321362">
    <property type="component" value="Chromosome"/>
</dbReference>
<evidence type="ECO:0000256" key="4">
    <source>
        <dbReference type="ARBA" id="ARBA00023163"/>
    </source>
</evidence>
<keyword evidence="7" id="KW-1185">Reference proteome</keyword>
<dbReference type="KEGG" id="mgk:FSB76_22780"/>
<dbReference type="GO" id="GO:0000976">
    <property type="term" value="F:transcription cis-regulatory region binding"/>
    <property type="evidence" value="ECO:0007669"/>
    <property type="project" value="TreeGrafter"/>
</dbReference>
<evidence type="ECO:0000256" key="2">
    <source>
        <dbReference type="ARBA" id="ARBA00023015"/>
    </source>
</evidence>
<dbReference type="EMBL" id="CP042437">
    <property type="protein sequence ID" value="QEC78631.1"/>
    <property type="molecule type" value="Genomic_DNA"/>
</dbReference>
<dbReference type="PANTHER" id="PTHR30146">
    <property type="entry name" value="LACI-RELATED TRANSCRIPTIONAL REPRESSOR"/>
    <property type="match status" value="1"/>
</dbReference>
<dbReference type="InterPro" id="IPR000843">
    <property type="entry name" value="HTH_LacI"/>
</dbReference>
<feature type="domain" description="HTH lacI-type" evidence="5">
    <location>
        <begin position="7"/>
        <end position="62"/>
    </location>
</feature>
<evidence type="ECO:0000313" key="7">
    <source>
        <dbReference type="Proteomes" id="UP000321362"/>
    </source>
</evidence>
<evidence type="ECO:0000256" key="3">
    <source>
        <dbReference type="ARBA" id="ARBA00023125"/>
    </source>
</evidence>